<gene>
    <name evidence="3" type="ORF">SO694_00005672</name>
</gene>
<feature type="compositionally biased region" description="Basic and acidic residues" evidence="1">
    <location>
        <begin position="364"/>
        <end position="375"/>
    </location>
</feature>
<feature type="domain" description="J" evidence="2">
    <location>
        <begin position="6"/>
        <end position="77"/>
    </location>
</feature>
<dbReference type="InterPro" id="IPR001623">
    <property type="entry name" value="DnaJ_domain"/>
</dbReference>
<dbReference type="PANTHER" id="PTHR43948">
    <property type="entry name" value="DNAJ HOMOLOG SUBFAMILY B"/>
    <property type="match status" value="1"/>
</dbReference>
<feature type="compositionally biased region" description="Basic residues" evidence="1">
    <location>
        <begin position="388"/>
        <end position="404"/>
    </location>
</feature>
<evidence type="ECO:0000256" key="1">
    <source>
        <dbReference type="SAM" id="MobiDB-lite"/>
    </source>
</evidence>
<feature type="compositionally biased region" description="Basic and acidic residues" evidence="1">
    <location>
        <begin position="70"/>
        <end position="87"/>
    </location>
</feature>
<dbReference type="CDD" id="cd06257">
    <property type="entry name" value="DnaJ"/>
    <property type="match status" value="1"/>
</dbReference>
<dbReference type="Proteomes" id="UP001363151">
    <property type="component" value="Unassembled WGS sequence"/>
</dbReference>
<feature type="compositionally biased region" description="Basic and acidic residues" evidence="1">
    <location>
        <begin position="190"/>
        <end position="256"/>
    </location>
</feature>
<dbReference type="PRINTS" id="PR00625">
    <property type="entry name" value="JDOMAIN"/>
</dbReference>
<dbReference type="PROSITE" id="PS50076">
    <property type="entry name" value="DNAJ_2"/>
    <property type="match status" value="1"/>
</dbReference>
<feature type="region of interest" description="Disordered" evidence="1">
    <location>
        <begin position="189"/>
        <end position="324"/>
    </location>
</feature>
<feature type="compositionally biased region" description="Basic residues" evidence="1">
    <location>
        <begin position="88"/>
        <end position="101"/>
    </location>
</feature>
<dbReference type="SUPFAM" id="SSF46565">
    <property type="entry name" value="Chaperone J-domain"/>
    <property type="match status" value="1"/>
</dbReference>
<dbReference type="Pfam" id="PF00226">
    <property type="entry name" value="DnaJ"/>
    <property type="match status" value="1"/>
</dbReference>
<protein>
    <recommendedName>
        <fullName evidence="2">J domain-containing protein</fullName>
    </recommendedName>
</protein>
<dbReference type="EMBL" id="JBBJCI010000039">
    <property type="protein sequence ID" value="KAK7250000.1"/>
    <property type="molecule type" value="Genomic_DNA"/>
</dbReference>
<proteinExistence type="predicted"/>
<evidence type="ECO:0000259" key="2">
    <source>
        <dbReference type="PROSITE" id="PS50076"/>
    </source>
</evidence>
<feature type="compositionally biased region" description="Polar residues" evidence="1">
    <location>
        <begin position="1"/>
        <end position="17"/>
    </location>
</feature>
<organism evidence="3 4">
    <name type="scientific">Aureococcus anophagefferens</name>
    <name type="common">Harmful bloom alga</name>
    <dbReference type="NCBI Taxonomy" id="44056"/>
    <lineage>
        <taxon>Eukaryota</taxon>
        <taxon>Sar</taxon>
        <taxon>Stramenopiles</taxon>
        <taxon>Ochrophyta</taxon>
        <taxon>Pelagophyceae</taxon>
        <taxon>Pelagomonadales</taxon>
        <taxon>Pelagomonadaceae</taxon>
        <taxon>Aureococcus</taxon>
    </lineage>
</organism>
<feature type="compositionally biased region" description="Basic and acidic residues" evidence="1">
    <location>
        <begin position="274"/>
        <end position="299"/>
    </location>
</feature>
<feature type="region of interest" description="Disordered" evidence="1">
    <location>
        <begin position="1"/>
        <end position="22"/>
    </location>
</feature>
<feature type="compositionally biased region" description="Gly residues" evidence="1">
    <location>
        <begin position="258"/>
        <end position="271"/>
    </location>
</feature>
<feature type="compositionally biased region" description="Basic and acidic residues" evidence="1">
    <location>
        <begin position="307"/>
        <end position="317"/>
    </location>
</feature>
<evidence type="ECO:0000313" key="3">
    <source>
        <dbReference type="EMBL" id="KAK7250000.1"/>
    </source>
</evidence>
<comment type="caution">
    <text evidence="3">The sequence shown here is derived from an EMBL/GenBank/DDBJ whole genome shotgun (WGS) entry which is preliminary data.</text>
</comment>
<feature type="region of interest" description="Disordered" evidence="1">
    <location>
        <begin position="62"/>
        <end position="177"/>
    </location>
</feature>
<evidence type="ECO:0000313" key="4">
    <source>
        <dbReference type="Proteomes" id="UP001363151"/>
    </source>
</evidence>
<name>A0ABR1G9Y9_AURAN</name>
<keyword evidence="4" id="KW-1185">Reference proteome</keyword>
<dbReference type="Gene3D" id="1.10.287.110">
    <property type="entry name" value="DnaJ domain"/>
    <property type="match status" value="1"/>
</dbReference>
<dbReference type="SMART" id="SM00271">
    <property type="entry name" value="DnaJ"/>
    <property type="match status" value="1"/>
</dbReference>
<feature type="compositionally biased region" description="Basic residues" evidence="1">
    <location>
        <begin position="134"/>
        <end position="148"/>
    </location>
</feature>
<dbReference type="InterPro" id="IPR036869">
    <property type="entry name" value="J_dom_sf"/>
</dbReference>
<reference evidence="3 4" key="1">
    <citation type="submission" date="2024-03" db="EMBL/GenBank/DDBJ databases">
        <title>Aureococcus anophagefferens CCMP1851 and Kratosvirus quantuckense: Draft genome of a second virus-susceptible host strain in the model system.</title>
        <authorList>
            <person name="Chase E."/>
            <person name="Truchon A.R."/>
            <person name="Schepens W."/>
            <person name="Wilhelm S.W."/>
        </authorList>
    </citation>
    <scope>NUCLEOTIDE SEQUENCE [LARGE SCALE GENOMIC DNA]</scope>
    <source>
        <strain evidence="3 4">CCMP1851</strain>
    </source>
</reference>
<accession>A0ABR1G9Y9</accession>
<dbReference type="PANTHER" id="PTHR43948:SF14">
    <property type="entry name" value="PROTEIN DNAJ, PUTATIVE-RELATED"/>
    <property type="match status" value="1"/>
</dbReference>
<sequence>MGLLERSQSVLGLSPLSSDGDVRKSFRRLSLEHHPDRNPDDVDGATKRFQAISSAYAYLTSEAGSAEAGRAAEPRARRAAERCDFAERRRKPGRVGARRTCRPAASGGADLLRRGAQGPAQRRRPARALPARGLRSRGRGARRPHKRRPLDPLPGREARDAAADAAEQDARAAAVRRSAFEAARLRKARQALDDRRHAEAQRRLSEAAMREAGREAREAEEAERAAREAHERAEAEEAEARDRRFAAPRRGRETRDAPGGGAQARGAGGAARGDAGRRERLRLKEEARLESERARDEAARAAAAAFVERERGREAAAKRWRARGQSELEHLKGVARAKLEAMDAQRREAVAMANEDEIARACARARDRRDSDARGARARAARRGGSARARRRCRRGRRRGCGGP</sequence>
<feature type="region of interest" description="Disordered" evidence="1">
    <location>
        <begin position="364"/>
        <end position="404"/>
    </location>
</feature>